<dbReference type="EMBL" id="QXMN01000029">
    <property type="protein sequence ID" value="RIX76797.1"/>
    <property type="molecule type" value="Genomic_DNA"/>
</dbReference>
<dbReference type="RefSeq" id="WP_119556226.1">
    <property type="nucleotide sequence ID" value="NZ_QXMN01000029.1"/>
</dbReference>
<dbReference type="GO" id="GO:0003677">
    <property type="term" value="F:DNA binding"/>
    <property type="evidence" value="ECO:0007669"/>
    <property type="project" value="UniProtKB-KW"/>
</dbReference>
<gene>
    <name evidence="6" type="ORF">D3H34_21225</name>
</gene>
<evidence type="ECO:0000259" key="5">
    <source>
        <dbReference type="PROSITE" id="PS50931"/>
    </source>
</evidence>
<proteinExistence type="inferred from homology"/>
<protein>
    <submittedName>
        <fullName evidence="6">LysR family transcriptional regulator</fullName>
    </submittedName>
</protein>
<dbReference type="AlphaFoldDB" id="A0A9X8D247"/>
<dbReference type="PRINTS" id="PR00039">
    <property type="entry name" value="HTHLYSR"/>
</dbReference>
<evidence type="ECO:0000313" key="6">
    <source>
        <dbReference type="EMBL" id="RIX76797.1"/>
    </source>
</evidence>
<comment type="similarity">
    <text evidence="1">Belongs to the LysR transcriptional regulatory family.</text>
</comment>
<keyword evidence="3" id="KW-0238">DNA-binding</keyword>
<evidence type="ECO:0000256" key="2">
    <source>
        <dbReference type="ARBA" id="ARBA00023015"/>
    </source>
</evidence>
<evidence type="ECO:0000313" key="7">
    <source>
        <dbReference type="Proteomes" id="UP000265619"/>
    </source>
</evidence>
<dbReference type="GO" id="GO:0003700">
    <property type="term" value="F:DNA-binding transcription factor activity"/>
    <property type="evidence" value="ECO:0007669"/>
    <property type="project" value="InterPro"/>
</dbReference>
<evidence type="ECO:0000256" key="4">
    <source>
        <dbReference type="ARBA" id="ARBA00023163"/>
    </source>
</evidence>
<dbReference type="Gene3D" id="3.40.190.290">
    <property type="match status" value="1"/>
</dbReference>
<dbReference type="PANTHER" id="PTHR30419">
    <property type="entry name" value="HTH-TYPE TRANSCRIPTIONAL REGULATOR YBHD"/>
    <property type="match status" value="1"/>
</dbReference>
<organism evidence="6 7">
    <name type="scientific">Acidovorax cavernicola</name>
    <dbReference type="NCBI Taxonomy" id="1675792"/>
    <lineage>
        <taxon>Bacteria</taxon>
        <taxon>Pseudomonadati</taxon>
        <taxon>Pseudomonadota</taxon>
        <taxon>Betaproteobacteria</taxon>
        <taxon>Burkholderiales</taxon>
        <taxon>Comamonadaceae</taxon>
        <taxon>Acidovorax</taxon>
    </lineage>
</organism>
<dbReference type="SUPFAM" id="SSF53850">
    <property type="entry name" value="Periplasmic binding protein-like II"/>
    <property type="match status" value="1"/>
</dbReference>
<sequence length="310" mass="33825">MQLKDLHSFRVAAERGNLHHAADALGVTQPALSKSIQRLETTLGVRLFERTARGVALTAIGQALYARNLGLEQLVDDMRTEVQDMKLGQSGKLRIGTVPAIVESVMTPVFSSFLGAGRSIQFETQVQLSGVLLQQLEAGALDFAIAAVNREVPPALTCTVLGEQESYVVARSGHPFHRRAFTLGDMAAQPWVLPPSSITLRAWVESMFRDAGLEGPTAFLQSDASPAVFAPLVRGTNLLTVMTSDSLGSSMGTGLAALPSPAPVWALEIGLFWRRNAYFSLLMKQFRDQVLEVFDARNLQLNRRRARPSR</sequence>
<feature type="domain" description="HTH lysR-type" evidence="5">
    <location>
        <begin position="1"/>
        <end position="58"/>
    </location>
</feature>
<dbReference type="InterPro" id="IPR036388">
    <property type="entry name" value="WH-like_DNA-bd_sf"/>
</dbReference>
<dbReference type="PROSITE" id="PS50931">
    <property type="entry name" value="HTH_LYSR"/>
    <property type="match status" value="1"/>
</dbReference>
<dbReference type="InterPro" id="IPR050950">
    <property type="entry name" value="HTH-type_LysR_regulators"/>
</dbReference>
<keyword evidence="2" id="KW-0805">Transcription regulation</keyword>
<dbReference type="Pfam" id="PF03466">
    <property type="entry name" value="LysR_substrate"/>
    <property type="match status" value="1"/>
</dbReference>
<dbReference type="Pfam" id="PF00126">
    <property type="entry name" value="HTH_1"/>
    <property type="match status" value="1"/>
</dbReference>
<keyword evidence="7" id="KW-1185">Reference proteome</keyword>
<keyword evidence="4" id="KW-0804">Transcription</keyword>
<dbReference type="FunFam" id="1.10.10.10:FF:000001">
    <property type="entry name" value="LysR family transcriptional regulator"/>
    <property type="match status" value="1"/>
</dbReference>
<reference evidence="6 7" key="1">
    <citation type="submission" date="2018-09" db="EMBL/GenBank/DDBJ databases">
        <title>Acidovorax cavernicola nov. sp. isolated from Gruta de las Maravillas (Aracena, Spain).</title>
        <authorList>
            <person name="Jurado V."/>
            <person name="Gutierrez-Patricio S."/>
            <person name="Gonzalez-Pimentel J.L."/>
            <person name="Miller A.Z."/>
            <person name="Laiz L."/>
            <person name="Saiz-Jimenez C."/>
        </authorList>
    </citation>
    <scope>NUCLEOTIDE SEQUENCE [LARGE SCALE GENOMIC DNA]</scope>
    <source>
        <strain evidence="6 7">1011MAR4D40.2</strain>
    </source>
</reference>
<evidence type="ECO:0000256" key="1">
    <source>
        <dbReference type="ARBA" id="ARBA00009437"/>
    </source>
</evidence>
<comment type="caution">
    <text evidence="6">The sequence shown here is derived from an EMBL/GenBank/DDBJ whole genome shotgun (WGS) entry which is preliminary data.</text>
</comment>
<dbReference type="OrthoDB" id="9133980at2"/>
<dbReference type="InterPro" id="IPR000847">
    <property type="entry name" value="LysR_HTH_N"/>
</dbReference>
<dbReference type="GO" id="GO:0005829">
    <property type="term" value="C:cytosol"/>
    <property type="evidence" value="ECO:0007669"/>
    <property type="project" value="TreeGrafter"/>
</dbReference>
<dbReference type="InterPro" id="IPR036390">
    <property type="entry name" value="WH_DNA-bd_sf"/>
</dbReference>
<evidence type="ECO:0000256" key="3">
    <source>
        <dbReference type="ARBA" id="ARBA00023125"/>
    </source>
</evidence>
<name>A0A9X8D247_9BURK</name>
<accession>A0A9X8D247</accession>
<dbReference type="InterPro" id="IPR005119">
    <property type="entry name" value="LysR_subst-bd"/>
</dbReference>
<dbReference type="SUPFAM" id="SSF46785">
    <property type="entry name" value="Winged helix' DNA-binding domain"/>
    <property type="match status" value="1"/>
</dbReference>
<dbReference type="Proteomes" id="UP000265619">
    <property type="component" value="Unassembled WGS sequence"/>
</dbReference>
<dbReference type="Gene3D" id="1.10.10.10">
    <property type="entry name" value="Winged helix-like DNA-binding domain superfamily/Winged helix DNA-binding domain"/>
    <property type="match status" value="1"/>
</dbReference>